<dbReference type="Gene3D" id="6.10.250.690">
    <property type="match status" value="1"/>
</dbReference>
<dbReference type="SMART" id="SM00862">
    <property type="entry name" value="Trans_reg_C"/>
    <property type="match status" value="1"/>
</dbReference>
<dbReference type="Pfam" id="PF00486">
    <property type="entry name" value="Trans_reg_C"/>
    <property type="match status" value="1"/>
</dbReference>
<keyword evidence="6 9" id="KW-0238">DNA-binding</keyword>
<dbReference type="PROSITE" id="PS51755">
    <property type="entry name" value="OMPR_PHOB"/>
    <property type="match status" value="1"/>
</dbReference>
<dbReference type="Gene3D" id="1.10.10.10">
    <property type="entry name" value="Winged helix-like DNA-binding domain superfamily/Winged helix DNA-binding domain"/>
    <property type="match status" value="1"/>
</dbReference>
<evidence type="ECO:0000256" key="4">
    <source>
        <dbReference type="ARBA" id="ARBA00023012"/>
    </source>
</evidence>
<keyword evidence="5" id="KW-0805">Transcription regulation</keyword>
<dbReference type="InterPro" id="IPR001789">
    <property type="entry name" value="Sig_transdc_resp-reg_receiver"/>
</dbReference>
<reference evidence="13" key="1">
    <citation type="submission" date="2016-10" db="EMBL/GenBank/DDBJ databases">
        <authorList>
            <person name="Varghese N."/>
            <person name="Submissions S."/>
        </authorList>
    </citation>
    <scope>NUCLEOTIDE SEQUENCE [LARGE SCALE GENOMIC DNA]</scope>
    <source>
        <strain evidence="13">DSM 24213</strain>
    </source>
</reference>
<evidence type="ECO:0000256" key="5">
    <source>
        <dbReference type="ARBA" id="ARBA00023015"/>
    </source>
</evidence>
<evidence type="ECO:0000259" key="10">
    <source>
        <dbReference type="PROSITE" id="PS50110"/>
    </source>
</evidence>
<evidence type="ECO:0000259" key="11">
    <source>
        <dbReference type="PROSITE" id="PS51755"/>
    </source>
</evidence>
<dbReference type="PANTHER" id="PTHR48111:SF47">
    <property type="entry name" value="TRANSCRIPTIONAL REGULATORY PROTEIN RSTA"/>
    <property type="match status" value="1"/>
</dbReference>
<dbReference type="FunFam" id="1.10.10.10:FF:000099">
    <property type="entry name" value="Two-component system response regulator TorR"/>
    <property type="match status" value="1"/>
</dbReference>
<dbReference type="GO" id="GO:0005829">
    <property type="term" value="C:cytosol"/>
    <property type="evidence" value="ECO:0007669"/>
    <property type="project" value="TreeGrafter"/>
</dbReference>
<evidence type="ECO:0000256" key="1">
    <source>
        <dbReference type="ARBA" id="ARBA00004496"/>
    </source>
</evidence>
<dbReference type="STRING" id="1720063.SAMN05216217_101417"/>
<comment type="subcellular location">
    <subcellularLocation>
        <location evidence="1">Cytoplasm</location>
    </subcellularLocation>
</comment>
<evidence type="ECO:0000313" key="12">
    <source>
        <dbReference type="EMBL" id="SFM16590.1"/>
    </source>
</evidence>
<keyword evidence="13" id="KW-1185">Reference proteome</keyword>
<dbReference type="GO" id="GO:0000156">
    <property type="term" value="F:phosphorelay response regulator activity"/>
    <property type="evidence" value="ECO:0007669"/>
    <property type="project" value="TreeGrafter"/>
</dbReference>
<organism evidence="12 13">
    <name type="scientific">Halopseudomonas yangmingensis</name>
    <dbReference type="NCBI Taxonomy" id="1720063"/>
    <lineage>
        <taxon>Bacteria</taxon>
        <taxon>Pseudomonadati</taxon>
        <taxon>Pseudomonadota</taxon>
        <taxon>Gammaproteobacteria</taxon>
        <taxon>Pseudomonadales</taxon>
        <taxon>Pseudomonadaceae</taxon>
        <taxon>Halopseudomonas</taxon>
    </lineage>
</organism>
<evidence type="ECO:0000256" key="3">
    <source>
        <dbReference type="ARBA" id="ARBA00022553"/>
    </source>
</evidence>
<dbReference type="InterPro" id="IPR039420">
    <property type="entry name" value="WalR-like"/>
</dbReference>
<sequence length="234" mass="26166">MPPAESLLIVEDDPRLSSLIGEFLEAQGFQVSCLDSGRAAVEYILASQPDLVILDLMLPVEDGLSISRRLRASGYQRPLLMLTALGEDEAQIRGFDAGADDYVSKPVRPQVLLARVRALLRRHAVLVTTELLDFGRLQMDGRRREVWLDSQPVDLTAAEFDLLWLLATHPGRVLSREEIFSALRGIEYDGQDRSVDVRISRIRPRIGDDPEHPRLIKTLRGKGYMFVPPVAGSL</sequence>
<dbReference type="AlphaFoldDB" id="A0A1I4NML0"/>
<gene>
    <name evidence="12" type="ORF">SAMN05216217_101417</name>
</gene>
<feature type="DNA-binding region" description="OmpR/PhoB-type" evidence="9">
    <location>
        <begin position="129"/>
        <end position="228"/>
    </location>
</feature>
<dbReference type="GO" id="GO:0032993">
    <property type="term" value="C:protein-DNA complex"/>
    <property type="evidence" value="ECO:0007669"/>
    <property type="project" value="TreeGrafter"/>
</dbReference>
<evidence type="ECO:0000256" key="8">
    <source>
        <dbReference type="PROSITE-ProRule" id="PRU00169"/>
    </source>
</evidence>
<dbReference type="SMART" id="SM00448">
    <property type="entry name" value="REC"/>
    <property type="match status" value="1"/>
</dbReference>
<dbReference type="PANTHER" id="PTHR48111">
    <property type="entry name" value="REGULATOR OF RPOS"/>
    <property type="match status" value="1"/>
</dbReference>
<feature type="domain" description="OmpR/PhoB-type" evidence="11">
    <location>
        <begin position="129"/>
        <end position="228"/>
    </location>
</feature>
<keyword evidence="7" id="KW-0804">Transcription</keyword>
<keyword evidence="4" id="KW-0902">Two-component regulatory system</keyword>
<evidence type="ECO:0000256" key="9">
    <source>
        <dbReference type="PROSITE-ProRule" id="PRU01091"/>
    </source>
</evidence>
<dbReference type="SUPFAM" id="SSF52172">
    <property type="entry name" value="CheY-like"/>
    <property type="match status" value="1"/>
</dbReference>
<name>A0A1I4NML0_9GAMM</name>
<evidence type="ECO:0000256" key="7">
    <source>
        <dbReference type="ARBA" id="ARBA00023163"/>
    </source>
</evidence>
<feature type="domain" description="Response regulatory" evidence="10">
    <location>
        <begin position="6"/>
        <end position="120"/>
    </location>
</feature>
<dbReference type="InterPro" id="IPR011006">
    <property type="entry name" value="CheY-like_superfamily"/>
</dbReference>
<dbReference type="Proteomes" id="UP000243629">
    <property type="component" value="Unassembled WGS sequence"/>
</dbReference>
<keyword evidence="3 8" id="KW-0597">Phosphoprotein</keyword>
<dbReference type="InterPro" id="IPR001867">
    <property type="entry name" value="OmpR/PhoB-type_DNA-bd"/>
</dbReference>
<evidence type="ECO:0000256" key="6">
    <source>
        <dbReference type="ARBA" id="ARBA00023125"/>
    </source>
</evidence>
<protein>
    <submittedName>
        <fullName evidence="12">Two-component system, OmpR family, response regulator RstA</fullName>
    </submittedName>
</protein>
<dbReference type="InterPro" id="IPR036388">
    <property type="entry name" value="WH-like_DNA-bd_sf"/>
</dbReference>
<dbReference type="EMBL" id="FOUI01000001">
    <property type="protein sequence ID" value="SFM16590.1"/>
    <property type="molecule type" value="Genomic_DNA"/>
</dbReference>
<proteinExistence type="predicted"/>
<evidence type="ECO:0000256" key="2">
    <source>
        <dbReference type="ARBA" id="ARBA00022490"/>
    </source>
</evidence>
<accession>A0A1I4NML0</accession>
<dbReference type="PROSITE" id="PS50110">
    <property type="entry name" value="RESPONSE_REGULATORY"/>
    <property type="match status" value="1"/>
</dbReference>
<keyword evidence="2" id="KW-0963">Cytoplasm</keyword>
<dbReference type="RefSeq" id="WP_093472152.1">
    <property type="nucleotide sequence ID" value="NZ_FOUI01000001.1"/>
</dbReference>
<evidence type="ECO:0000313" key="13">
    <source>
        <dbReference type="Proteomes" id="UP000243629"/>
    </source>
</evidence>
<dbReference type="Pfam" id="PF00072">
    <property type="entry name" value="Response_reg"/>
    <property type="match status" value="1"/>
</dbReference>
<dbReference type="CDD" id="cd00383">
    <property type="entry name" value="trans_reg_C"/>
    <property type="match status" value="1"/>
</dbReference>
<dbReference type="OrthoDB" id="9802426at2"/>
<feature type="modified residue" description="4-aspartylphosphate" evidence="8">
    <location>
        <position position="55"/>
    </location>
</feature>
<dbReference type="GO" id="GO:0000976">
    <property type="term" value="F:transcription cis-regulatory region binding"/>
    <property type="evidence" value="ECO:0007669"/>
    <property type="project" value="TreeGrafter"/>
</dbReference>
<dbReference type="GO" id="GO:0006355">
    <property type="term" value="P:regulation of DNA-templated transcription"/>
    <property type="evidence" value="ECO:0007669"/>
    <property type="project" value="InterPro"/>
</dbReference>
<dbReference type="Gene3D" id="3.40.50.2300">
    <property type="match status" value="1"/>
</dbReference>
<dbReference type="CDD" id="cd17574">
    <property type="entry name" value="REC_OmpR"/>
    <property type="match status" value="1"/>
</dbReference>